<dbReference type="InterPro" id="IPR021457">
    <property type="entry name" value="DUF3108"/>
</dbReference>
<reference evidence="2" key="1">
    <citation type="submission" date="2022-10" db="EMBL/GenBank/DDBJ databases">
        <title>Chitiniphilus purpureus sp. nov., a novel chitin-degrading bacterium isolated from crawfish pond sediment.</title>
        <authorList>
            <person name="Li K."/>
        </authorList>
    </citation>
    <scope>NUCLEOTIDE SEQUENCE</scope>
    <source>
        <strain evidence="2">CD1</strain>
    </source>
</reference>
<accession>A0ABY6DLL4</accession>
<sequence length="396" mass="43243">MSRWRARLRVRRWLLVAFVLSLLLHLFGILGDTLYLLADSSAVKGEATPLRKPTQQLADTSFDNLLLPPELQGVTPAGELSIALGMPPPRSTRRAPTPSPTSAPPAATPAPSPVPVHAPTPTPHAMPVAPTPLPAANLSASQPPMTTAASAPTPVPASPAAASPAPTPAGAPAQSLGRSFPRHAQIVYLYGPIPAKLTWRVERGRYEVKLQGSLLGRKRELHSVGLVTRDGVRPERYSEYRDDALRSETVFDWQALSATINDNGNVKTAPLKPGDQDVFSAAFQLALQGNRLDRPTFSLFTGRKHYPDVRFSIRGQSTLRLGEQQVEVLLLRGTYEDRVFDFWLAPQWHNMPVRMQATLGKDGGSYDIWASSIELEGKPVLRPGPMPHERNPHQSR</sequence>
<feature type="compositionally biased region" description="Pro residues" evidence="1">
    <location>
        <begin position="97"/>
        <end position="133"/>
    </location>
</feature>
<gene>
    <name evidence="2" type="ORF">N8I74_18405</name>
</gene>
<dbReference type="Proteomes" id="UP001061302">
    <property type="component" value="Chromosome"/>
</dbReference>
<dbReference type="EMBL" id="CP106753">
    <property type="protein sequence ID" value="UXY15260.1"/>
    <property type="molecule type" value="Genomic_DNA"/>
</dbReference>
<dbReference type="Pfam" id="PF11306">
    <property type="entry name" value="DUF3108"/>
    <property type="match status" value="1"/>
</dbReference>
<name>A0ABY6DLL4_9NEIS</name>
<dbReference type="RefSeq" id="WP_263124665.1">
    <property type="nucleotide sequence ID" value="NZ_CP106753.1"/>
</dbReference>
<proteinExistence type="predicted"/>
<evidence type="ECO:0000313" key="3">
    <source>
        <dbReference type="Proteomes" id="UP001061302"/>
    </source>
</evidence>
<feature type="compositionally biased region" description="Low complexity" evidence="1">
    <location>
        <begin position="139"/>
        <end position="173"/>
    </location>
</feature>
<evidence type="ECO:0000256" key="1">
    <source>
        <dbReference type="SAM" id="MobiDB-lite"/>
    </source>
</evidence>
<feature type="region of interest" description="Disordered" evidence="1">
    <location>
        <begin position="80"/>
        <end position="176"/>
    </location>
</feature>
<organism evidence="2 3">
    <name type="scientific">Chitiniphilus purpureus</name>
    <dbReference type="NCBI Taxonomy" id="2981137"/>
    <lineage>
        <taxon>Bacteria</taxon>
        <taxon>Pseudomonadati</taxon>
        <taxon>Pseudomonadota</taxon>
        <taxon>Betaproteobacteria</taxon>
        <taxon>Neisseriales</taxon>
        <taxon>Chitinibacteraceae</taxon>
        <taxon>Chitiniphilus</taxon>
    </lineage>
</organism>
<evidence type="ECO:0000313" key="2">
    <source>
        <dbReference type="EMBL" id="UXY15260.1"/>
    </source>
</evidence>
<keyword evidence="3" id="KW-1185">Reference proteome</keyword>
<protein>
    <submittedName>
        <fullName evidence="2">DUF3108 domain-containing protein</fullName>
    </submittedName>
</protein>